<dbReference type="PROSITE" id="PS50157">
    <property type="entry name" value="ZINC_FINGER_C2H2_2"/>
    <property type="match status" value="6"/>
</dbReference>
<dbReference type="PROSITE" id="PS00028">
    <property type="entry name" value="ZINC_FINGER_C2H2_1"/>
    <property type="match status" value="4"/>
</dbReference>
<reference evidence="9" key="3">
    <citation type="submission" date="2025-09" db="UniProtKB">
        <authorList>
            <consortium name="Ensembl"/>
        </authorList>
    </citation>
    <scope>IDENTIFICATION</scope>
</reference>
<evidence type="ECO:0000256" key="4">
    <source>
        <dbReference type="ARBA" id="ARBA00022771"/>
    </source>
</evidence>
<feature type="domain" description="C2H2-type" evidence="8">
    <location>
        <begin position="31"/>
        <end position="58"/>
    </location>
</feature>
<dbReference type="Ensembl" id="ENSPNAT00000041644.1">
    <property type="protein sequence ID" value="ENSPNAP00000046120.1"/>
    <property type="gene ID" value="ENSPNAG00000030601.1"/>
</dbReference>
<dbReference type="Proteomes" id="UP001501920">
    <property type="component" value="Chromosome 4"/>
</dbReference>
<feature type="domain" description="C2H2-type" evidence="8">
    <location>
        <begin position="336"/>
        <end position="354"/>
    </location>
</feature>
<dbReference type="AlphaFoldDB" id="A0AAR2J2C7"/>
<dbReference type="SUPFAM" id="SSF57667">
    <property type="entry name" value="beta-beta-alpha zinc fingers"/>
    <property type="match status" value="3"/>
</dbReference>
<dbReference type="GeneTree" id="ENSGT01150000286939"/>
<keyword evidence="10" id="KW-1185">Reference proteome</keyword>
<organism evidence="9 10">
    <name type="scientific">Pygocentrus nattereri</name>
    <name type="common">Red-bellied piranha</name>
    <dbReference type="NCBI Taxonomy" id="42514"/>
    <lineage>
        <taxon>Eukaryota</taxon>
        <taxon>Metazoa</taxon>
        <taxon>Chordata</taxon>
        <taxon>Craniata</taxon>
        <taxon>Vertebrata</taxon>
        <taxon>Euteleostomi</taxon>
        <taxon>Actinopterygii</taxon>
        <taxon>Neopterygii</taxon>
        <taxon>Teleostei</taxon>
        <taxon>Ostariophysi</taxon>
        <taxon>Characiformes</taxon>
        <taxon>Characoidei</taxon>
        <taxon>Pygocentrus</taxon>
    </lineage>
</organism>
<dbReference type="SMART" id="SM00355">
    <property type="entry name" value="ZnF_C2H2"/>
    <property type="match status" value="6"/>
</dbReference>
<evidence type="ECO:0000256" key="1">
    <source>
        <dbReference type="ARBA" id="ARBA00004123"/>
    </source>
</evidence>
<evidence type="ECO:0000256" key="5">
    <source>
        <dbReference type="ARBA" id="ARBA00022833"/>
    </source>
</evidence>
<keyword evidence="4 7" id="KW-0863">Zinc-finger</keyword>
<proteinExistence type="predicted"/>
<dbReference type="FunFam" id="3.30.160.60:FF:000624">
    <property type="entry name" value="zinc finger protein 697"/>
    <property type="match status" value="2"/>
</dbReference>
<comment type="subcellular location">
    <subcellularLocation>
        <location evidence="1">Nucleus</location>
    </subcellularLocation>
</comment>
<dbReference type="Pfam" id="PF00096">
    <property type="entry name" value="zf-C2H2"/>
    <property type="match status" value="3"/>
</dbReference>
<keyword evidence="5" id="KW-0862">Zinc</keyword>
<evidence type="ECO:0000256" key="2">
    <source>
        <dbReference type="ARBA" id="ARBA00022723"/>
    </source>
</evidence>
<evidence type="ECO:0000313" key="9">
    <source>
        <dbReference type="Ensembl" id="ENSPNAP00000046120.1"/>
    </source>
</evidence>
<keyword evidence="3" id="KW-0677">Repeat</keyword>
<keyword evidence="2" id="KW-0479">Metal-binding</keyword>
<evidence type="ECO:0000259" key="8">
    <source>
        <dbReference type="PROSITE" id="PS50157"/>
    </source>
</evidence>
<keyword evidence="6" id="KW-0539">Nucleus</keyword>
<accession>A0AAR2J2C7</accession>
<evidence type="ECO:0000256" key="3">
    <source>
        <dbReference type="ARBA" id="ARBA00022737"/>
    </source>
</evidence>
<dbReference type="InterPro" id="IPR013087">
    <property type="entry name" value="Znf_C2H2_type"/>
</dbReference>
<dbReference type="GO" id="GO:0008270">
    <property type="term" value="F:zinc ion binding"/>
    <property type="evidence" value="ECO:0007669"/>
    <property type="project" value="UniProtKB-KW"/>
</dbReference>
<feature type="domain" description="C2H2-type" evidence="8">
    <location>
        <begin position="245"/>
        <end position="272"/>
    </location>
</feature>
<feature type="domain" description="C2H2-type" evidence="8">
    <location>
        <begin position="3"/>
        <end position="30"/>
    </location>
</feature>
<dbReference type="Gene3D" id="3.30.160.60">
    <property type="entry name" value="Classic Zinc Finger"/>
    <property type="match status" value="6"/>
</dbReference>
<feature type="domain" description="C2H2-type" evidence="8">
    <location>
        <begin position="273"/>
        <end position="300"/>
    </location>
</feature>
<protein>
    <recommendedName>
        <fullName evidence="8">C2H2-type domain-containing protein</fullName>
    </recommendedName>
</protein>
<evidence type="ECO:0000256" key="7">
    <source>
        <dbReference type="PROSITE-ProRule" id="PRU00042"/>
    </source>
</evidence>
<dbReference type="InterPro" id="IPR050331">
    <property type="entry name" value="Zinc_finger"/>
</dbReference>
<dbReference type="FunFam" id="3.30.160.60:FF:000446">
    <property type="entry name" value="Zinc finger protein"/>
    <property type="match status" value="1"/>
</dbReference>
<dbReference type="GO" id="GO:0010468">
    <property type="term" value="P:regulation of gene expression"/>
    <property type="evidence" value="ECO:0007669"/>
    <property type="project" value="TreeGrafter"/>
</dbReference>
<reference evidence="9" key="2">
    <citation type="submission" date="2025-08" db="UniProtKB">
        <authorList>
            <consortium name="Ensembl"/>
        </authorList>
    </citation>
    <scope>IDENTIFICATION</scope>
</reference>
<dbReference type="GO" id="GO:0005634">
    <property type="term" value="C:nucleus"/>
    <property type="evidence" value="ECO:0007669"/>
    <property type="project" value="UniProtKB-SubCell"/>
</dbReference>
<feature type="domain" description="C2H2-type" evidence="8">
    <location>
        <begin position="308"/>
        <end position="335"/>
    </location>
</feature>
<evidence type="ECO:0000313" key="10">
    <source>
        <dbReference type="Proteomes" id="UP001501920"/>
    </source>
</evidence>
<reference evidence="9 10" key="1">
    <citation type="submission" date="2020-10" db="EMBL/GenBank/DDBJ databases">
        <title>Pygocentrus nattereri (red-bellied piranha) genome, fPygNat1, primary haplotype.</title>
        <authorList>
            <person name="Myers G."/>
            <person name="Meyer A."/>
            <person name="Karagic N."/>
            <person name="Pippel M."/>
            <person name="Winkler S."/>
            <person name="Tracey A."/>
            <person name="Wood J."/>
            <person name="Formenti G."/>
            <person name="Howe K."/>
            <person name="Fedrigo O."/>
            <person name="Jarvis E.D."/>
        </authorList>
    </citation>
    <scope>NUCLEOTIDE SEQUENCE [LARGE SCALE GENOMIC DNA]</scope>
</reference>
<dbReference type="PANTHER" id="PTHR16515">
    <property type="entry name" value="PR DOMAIN ZINC FINGER PROTEIN"/>
    <property type="match status" value="1"/>
</dbReference>
<sequence length="354" mass="40892">MTHQCPVCLKHFEFVSKLRRHQLTHSGQRPFTCSICDKAFQQSTHLKRHLESHAKLRPISVSGAAHSQLSFTNSEGSYVPHDVPHVEPQMSFFEQTGIQEDSELVDQSMWYNDLQTHNETGWKHVEEDCLKEERLVEQSIRDTAHARSVIPSSLEQKYIEDKVADKEMCDIVQWNCSGFGDMAEKENEYHQNSRYSCVQPEPSLEKQEQSSVIYGTEDSQTDVMVLNSSHEQASLEMIEKTPKKNQCATCLKCFSAPSKLQRHVLIHTSQRPFGCQLCPKAFRQLAHLKIHLITHFSQRQTKAKHKSWNIPMCFKCFSAPSKLRRHCLIHTGQRPFQCSVCHRSFRQLAHLKAH</sequence>
<dbReference type="InterPro" id="IPR036236">
    <property type="entry name" value="Znf_C2H2_sf"/>
</dbReference>
<dbReference type="PANTHER" id="PTHR16515:SF66">
    <property type="entry name" value="C2H2-TYPE DOMAIN-CONTAINING PROTEIN"/>
    <property type="match status" value="1"/>
</dbReference>
<name>A0AAR2J2C7_PYGNA</name>
<evidence type="ECO:0000256" key="6">
    <source>
        <dbReference type="ARBA" id="ARBA00023242"/>
    </source>
</evidence>